<sequence length="238" mass="27038">MRKISSNSKQEMPSTSSPQYRGILNVPRPGLDFQAQTHPHAVNANSSSRYASGTPNRRGRARRQRLARILDAKDKKLTILKAELTKISNDNQRVRAETCRAQAEIERLSRSNVELKEAIRAKDYLHATAMAQERERASIERDQLSLKLDARESKHHSTDEHALSQSGNDYHPELDSLKTELAAVKARFESTVAEWIEHDLQRNSLLDSKDIHIAHLEMQLFMLTQQRASLSNPDLVSV</sequence>
<feature type="region of interest" description="Disordered" evidence="1">
    <location>
        <begin position="150"/>
        <end position="171"/>
    </location>
</feature>
<proteinExistence type="predicted"/>
<dbReference type="Proteomes" id="UP001465976">
    <property type="component" value="Unassembled WGS sequence"/>
</dbReference>
<feature type="compositionally biased region" description="Polar residues" evidence="1">
    <location>
        <begin position="43"/>
        <end position="55"/>
    </location>
</feature>
<feature type="compositionally biased region" description="Polar residues" evidence="1">
    <location>
        <begin position="1"/>
        <end position="19"/>
    </location>
</feature>
<protein>
    <recommendedName>
        <fullName evidence="4">BZIP domain-containing protein</fullName>
    </recommendedName>
</protein>
<evidence type="ECO:0008006" key="4">
    <source>
        <dbReference type="Google" id="ProtNLM"/>
    </source>
</evidence>
<evidence type="ECO:0000256" key="1">
    <source>
        <dbReference type="SAM" id="MobiDB-lite"/>
    </source>
</evidence>
<keyword evidence="3" id="KW-1185">Reference proteome</keyword>
<feature type="compositionally biased region" description="Basic and acidic residues" evidence="1">
    <location>
        <begin position="150"/>
        <end position="162"/>
    </location>
</feature>
<feature type="region of interest" description="Disordered" evidence="1">
    <location>
        <begin position="1"/>
        <end position="63"/>
    </location>
</feature>
<evidence type="ECO:0000313" key="2">
    <source>
        <dbReference type="EMBL" id="KAL0564231.1"/>
    </source>
</evidence>
<reference evidence="2 3" key="1">
    <citation type="submission" date="2024-02" db="EMBL/GenBank/DDBJ databases">
        <title>A draft genome for the cacao thread blight pathogen Marasmius crinis-equi.</title>
        <authorList>
            <person name="Cohen S.P."/>
            <person name="Baruah I.K."/>
            <person name="Amoako-Attah I."/>
            <person name="Bukari Y."/>
            <person name="Meinhardt L.W."/>
            <person name="Bailey B.A."/>
        </authorList>
    </citation>
    <scope>NUCLEOTIDE SEQUENCE [LARGE SCALE GENOMIC DNA]</scope>
    <source>
        <strain evidence="2 3">GH-76</strain>
    </source>
</reference>
<gene>
    <name evidence="2" type="ORF">V5O48_017822</name>
</gene>
<organism evidence="2 3">
    <name type="scientific">Marasmius crinis-equi</name>
    <dbReference type="NCBI Taxonomy" id="585013"/>
    <lineage>
        <taxon>Eukaryota</taxon>
        <taxon>Fungi</taxon>
        <taxon>Dikarya</taxon>
        <taxon>Basidiomycota</taxon>
        <taxon>Agaricomycotina</taxon>
        <taxon>Agaricomycetes</taxon>
        <taxon>Agaricomycetidae</taxon>
        <taxon>Agaricales</taxon>
        <taxon>Marasmiineae</taxon>
        <taxon>Marasmiaceae</taxon>
        <taxon>Marasmius</taxon>
    </lineage>
</organism>
<dbReference type="EMBL" id="JBAHYK010002914">
    <property type="protein sequence ID" value="KAL0564231.1"/>
    <property type="molecule type" value="Genomic_DNA"/>
</dbReference>
<evidence type="ECO:0000313" key="3">
    <source>
        <dbReference type="Proteomes" id="UP001465976"/>
    </source>
</evidence>
<name>A0ABR3EMX9_9AGAR</name>
<accession>A0ABR3EMX9</accession>
<comment type="caution">
    <text evidence="2">The sequence shown here is derived from an EMBL/GenBank/DDBJ whole genome shotgun (WGS) entry which is preliminary data.</text>
</comment>